<organism evidence="5 6">
    <name type="scientific">Liquidambar formosana</name>
    <name type="common">Formosan gum</name>
    <dbReference type="NCBI Taxonomy" id="63359"/>
    <lineage>
        <taxon>Eukaryota</taxon>
        <taxon>Viridiplantae</taxon>
        <taxon>Streptophyta</taxon>
        <taxon>Embryophyta</taxon>
        <taxon>Tracheophyta</taxon>
        <taxon>Spermatophyta</taxon>
        <taxon>Magnoliopsida</taxon>
        <taxon>eudicotyledons</taxon>
        <taxon>Gunneridae</taxon>
        <taxon>Pentapetalae</taxon>
        <taxon>Saxifragales</taxon>
        <taxon>Altingiaceae</taxon>
        <taxon>Liquidambar</taxon>
    </lineage>
</organism>
<evidence type="ECO:0000256" key="1">
    <source>
        <dbReference type="ARBA" id="ARBA00010397"/>
    </source>
</evidence>
<evidence type="ECO:0000259" key="4">
    <source>
        <dbReference type="Pfam" id="PF01873"/>
    </source>
</evidence>
<dbReference type="PANTHER" id="PTHR23001:SF3">
    <property type="entry name" value="EUKARYOTIC TRANSLATION INITIATION FACTOR 2 SUBUNIT 2"/>
    <property type="match status" value="1"/>
</dbReference>
<gene>
    <name evidence="5" type="ORF">L1049_007769</name>
</gene>
<dbReference type="AlphaFoldDB" id="A0AAP0X4Y6"/>
<evidence type="ECO:0000256" key="2">
    <source>
        <dbReference type="ARBA" id="ARBA00022540"/>
    </source>
</evidence>
<evidence type="ECO:0000313" key="5">
    <source>
        <dbReference type="EMBL" id="KAK9289612.1"/>
    </source>
</evidence>
<keyword evidence="6" id="KW-1185">Reference proteome</keyword>
<dbReference type="GO" id="GO:0003743">
    <property type="term" value="F:translation initiation factor activity"/>
    <property type="evidence" value="ECO:0007669"/>
    <property type="project" value="UniProtKB-KW"/>
</dbReference>
<sequence>MSTTQNDANIDDRKTPKLSGIHQINQNHKSVFLNTRIEAETQKQQLETSPHQTRKDQINHHKHKHIYVYVAWGFRNDGSVPLVFTVLPNCHFLKVRDCREWLDTEEKRVWGWWLRAPSFSSFVSLCILTPYILPYCVNNEYVICNGCKSPDTILSKENRLFFLRCEQCGSNRSVAPIKAGFVARVGRRKAGT</sequence>
<dbReference type="InterPro" id="IPR045196">
    <property type="entry name" value="IF2/IF5"/>
</dbReference>
<dbReference type="SUPFAM" id="SSF75689">
    <property type="entry name" value="Zinc-binding domain of translation initiation factor 2 beta"/>
    <property type="match status" value="1"/>
</dbReference>
<dbReference type="GO" id="GO:0031369">
    <property type="term" value="F:translation initiation factor binding"/>
    <property type="evidence" value="ECO:0007669"/>
    <property type="project" value="TreeGrafter"/>
</dbReference>
<dbReference type="Proteomes" id="UP001415857">
    <property type="component" value="Unassembled WGS sequence"/>
</dbReference>
<reference evidence="5 6" key="1">
    <citation type="journal article" date="2024" name="Plant J.">
        <title>Genome sequences and population genomics reveal climatic adaptation and genomic divergence between two closely related sweetgum species.</title>
        <authorList>
            <person name="Xu W.Q."/>
            <person name="Ren C.Q."/>
            <person name="Zhang X.Y."/>
            <person name="Comes H.P."/>
            <person name="Liu X.H."/>
            <person name="Li Y.G."/>
            <person name="Kettle C.J."/>
            <person name="Jalonen R."/>
            <person name="Gaisberger H."/>
            <person name="Ma Y.Z."/>
            <person name="Qiu Y.X."/>
        </authorList>
    </citation>
    <scope>NUCLEOTIDE SEQUENCE [LARGE SCALE GENOMIC DNA]</scope>
    <source>
        <strain evidence="5">Hangzhou</strain>
    </source>
</reference>
<accession>A0AAP0X4Y6</accession>
<comment type="caution">
    <text evidence="5">The sequence shown here is derived from an EMBL/GenBank/DDBJ whole genome shotgun (WGS) entry which is preliminary data.</text>
</comment>
<dbReference type="EMBL" id="JBBPBK010000002">
    <property type="protein sequence ID" value="KAK9289612.1"/>
    <property type="molecule type" value="Genomic_DNA"/>
</dbReference>
<dbReference type="Gene3D" id="3.30.30.170">
    <property type="match status" value="1"/>
</dbReference>
<dbReference type="InterPro" id="IPR016190">
    <property type="entry name" value="Transl_init_fac_IF2/IF5_Zn-bd"/>
</dbReference>
<name>A0AAP0X4Y6_LIQFO</name>
<evidence type="ECO:0000256" key="3">
    <source>
        <dbReference type="ARBA" id="ARBA00022917"/>
    </source>
</evidence>
<dbReference type="GO" id="GO:0003729">
    <property type="term" value="F:mRNA binding"/>
    <property type="evidence" value="ECO:0007669"/>
    <property type="project" value="TreeGrafter"/>
</dbReference>
<keyword evidence="2" id="KW-0396">Initiation factor</keyword>
<protein>
    <recommendedName>
        <fullName evidence="4">Translation initiation factor IF2/IF5 domain-containing protein</fullName>
    </recommendedName>
</protein>
<comment type="similarity">
    <text evidence="1">Belongs to the eIF-2-beta/eIF-5 family.</text>
</comment>
<dbReference type="Pfam" id="PF01873">
    <property type="entry name" value="eIF-5_eIF-2B"/>
    <property type="match status" value="1"/>
</dbReference>
<dbReference type="InterPro" id="IPR002735">
    <property type="entry name" value="Transl_init_fac_IF2/IF5_dom"/>
</dbReference>
<proteinExistence type="inferred from homology"/>
<evidence type="ECO:0000313" key="6">
    <source>
        <dbReference type="Proteomes" id="UP001415857"/>
    </source>
</evidence>
<keyword evidence="3" id="KW-0648">Protein biosynthesis</keyword>
<feature type="domain" description="Translation initiation factor IF2/IF5" evidence="4">
    <location>
        <begin position="139"/>
        <end position="170"/>
    </location>
</feature>
<dbReference type="PANTHER" id="PTHR23001">
    <property type="entry name" value="EUKARYOTIC TRANSLATION INITIATION FACTOR"/>
    <property type="match status" value="1"/>
</dbReference>
<dbReference type="GO" id="GO:0001731">
    <property type="term" value="P:formation of translation preinitiation complex"/>
    <property type="evidence" value="ECO:0007669"/>
    <property type="project" value="TreeGrafter"/>
</dbReference>
<dbReference type="GO" id="GO:0005850">
    <property type="term" value="C:eukaryotic translation initiation factor 2 complex"/>
    <property type="evidence" value="ECO:0007669"/>
    <property type="project" value="TreeGrafter"/>
</dbReference>